<keyword evidence="1" id="KW-0472">Membrane</keyword>
<feature type="transmembrane region" description="Helical" evidence="1">
    <location>
        <begin position="416"/>
        <end position="437"/>
    </location>
</feature>
<name>C8RXK4_9RHOB</name>
<evidence type="ECO:0000256" key="1">
    <source>
        <dbReference type="SAM" id="Phobius"/>
    </source>
</evidence>
<dbReference type="OrthoDB" id="9178739at2"/>
<reference evidence="2 3" key="1">
    <citation type="submission" date="2009-08" db="EMBL/GenBank/DDBJ databases">
        <title>The draft genome of Rhodobacter sp. SW2.</title>
        <authorList>
            <consortium name="US DOE Joint Genome Institute (JGI-PGF)"/>
            <person name="Lucas S."/>
            <person name="Copeland A."/>
            <person name="Lapidus A."/>
            <person name="Glavina del Rio T."/>
            <person name="Tice H."/>
            <person name="Bruce D."/>
            <person name="Goodwin L."/>
            <person name="Pitluck S."/>
            <person name="Larimer F."/>
            <person name="Land M.L."/>
            <person name="Hauser L."/>
            <person name="Emerson D."/>
        </authorList>
    </citation>
    <scope>NUCLEOTIDE SEQUENCE [LARGE SCALE GENOMIC DNA]</scope>
    <source>
        <strain evidence="2 3">SW2</strain>
    </source>
</reference>
<feature type="transmembrane region" description="Helical" evidence="1">
    <location>
        <begin position="349"/>
        <end position="373"/>
    </location>
</feature>
<dbReference type="EMBL" id="ACYY01000002">
    <property type="protein sequence ID" value="EEW26729.1"/>
    <property type="molecule type" value="Genomic_DNA"/>
</dbReference>
<accession>C8RXK4</accession>
<keyword evidence="1" id="KW-0812">Transmembrane</keyword>
<keyword evidence="3" id="KW-1185">Reference proteome</keyword>
<proteinExistence type="predicted"/>
<evidence type="ECO:0000313" key="3">
    <source>
        <dbReference type="Proteomes" id="UP000010121"/>
    </source>
</evidence>
<dbReference type="AlphaFoldDB" id="C8RXK4"/>
<gene>
    <name evidence="2" type="ORF">Rsw2DRAFT_0532</name>
</gene>
<dbReference type="eggNOG" id="ENOG5030CK3">
    <property type="taxonomic scope" value="Bacteria"/>
</dbReference>
<evidence type="ECO:0000313" key="2">
    <source>
        <dbReference type="EMBL" id="EEW26729.1"/>
    </source>
</evidence>
<keyword evidence="1" id="KW-1133">Transmembrane helix</keyword>
<comment type="caution">
    <text evidence="2">The sequence shown here is derived from an EMBL/GenBank/DDBJ whole genome shotgun (WGS) entry which is preliminary data.</text>
</comment>
<organism evidence="2 3">
    <name type="scientific">Rhodobacter ferrooxidans</name>
    <dbReference type="NCBI Taxonomy" id="371731"/>
    <lineage>
        <taxon>Bacteria</taxon>
        <taxon>Pseudomonadati</taxon>
        <taxon>Pseudomonadota</taxon>
        <taxon>Alphaproteobacteria</taxon>
        <taxon>Rhodobacterales</taxon>
        <taxon>Rhodobacter group</taxon>
        <taxon>Rhodobacter</taxon>
    </lineage>
</organism>
<dbReference type="Proteomes" id="UP000010121">
    <property type="component" value="Unassembled WGS sequence"/>
</dbReference>
<sequence>MRPSPAKLADLLDSWAGAGRAAVIETGAEVLVKNLTLSQAQELFQFSDEASLHTVAVDTGGEETGIDGLVEAFAPFEMRISKPTGGYTHILTATALRDWLRNDRRDGQSVLAIPGIDVPVDTLSMRLAPWGDESEFIPTRIDANPRKLVRETGDSRMVVSDLSPWLLRDQDLVLNAPSPHVQAWCDLSAVRLTHCLADEVDHDGRFSFRGPPVVRFGQATGMKRLEPVDFRSLQTLAMWVYDNNSDAETRRSLVAAEIARSAFPDEEPARIAALAPNFLEGARIAHQVGLNKVSLDTLRALADLRKTVSDETARFSEATRQLSTSVAGAVFTGIGVMAARLSLPVEGTAFSVAVFVVGVVLLLYVWAVIWNGYRFMAIQKQLRLDWRQRLYRYLQKEEYDLLVTSPAESAERAYTWAARFAIAIAVFLLLGLSVVAFSDAFSAALRGEAMTDLPVTGTSAAP</sequence>
<protein>
    <submittedName>
        <fullName evidence="2">Uncharacterized protein</fullName>
    </submittedName>
</protein>